<feature type="non-terminal residue" evidence="1">
    <location>
        <position position="177"/>
    </location>
</feature>
<name>A0A0C3DZM4_9AGAM</name>
<reference evidence="2" key="2">
    <citation type="submission" date="2015-01" db="EMBL/GenBank/DDBJ databases">
        <title>Evolutionary Origins and Diversification of the Mycorrhizal Mutualists.</title>
        <authorList>
            <consortium name="DOE Joint Genome Institute"/>
            <consortium name="Mycorrhizal Genomics Consortium"/>
            <person name="Kohler A."/>
            <person name="Kuo A."/>
            <person name="Nagy L.G."/>
            <person name="Floudas D."/>
            <person name="Copeland A."/>
            <person name="Barry K.W."/>
            <person name="Cichocki N."/>
            <person name="Veneault-Fourrey C."/>
            <person name="LaButti K."/>
            <person name="Lindquist E.A."/>
            <person name="Lipzen A."/>
            <person name="Lundell T."/>
            <person name="Morin E."/>
            <person name="Murat C."/>
            <person name="Riley R."/>
            <person name="Ohm R."/>
            <person name="Sun H."/>
            <person name="Tunlid A."/>
            <person name="Henrissat B."/>
            <person name="Grigoriev I.V."/>
            <person name="Hibbett D.S."/>
            <person name="Martin F."/>
        </authorList>
    </citation>
    <scope>NUCLEOTIDE SEQUENCE [LARGE SCALE GENOMIC DNA]</scope>
    <source>
        <strain evidence="2">Foug A</strain>
    </source>
</reference>
<evidence type="ECO:0000313" key="2">
    <source>
        <dbReference type="Proteomes" id="UP000053989"/>
    </source>
</evidence>
<evidence type="ECO:0008006" key="3">
    <source>
        <dbReference type="Google" id="ProtNLM"/>
    </source>
</evidence>
<dbReference type="Proteomes" id="UP000053989">
    <property type="component" value="Unassembled WGS sequence"/>
</dbReference>
<dbReference type="AlphaFoldDB" id="A0A0C3DZM4"/>
<reference evidence="1 2" key="1">
    <citation type="submission" date="2014-04" db="EMBL/GenBank/DDBJ databases">
        <authorList>
            <consortium name="DOE Joint Genome Institute"/>
            <person name="Kuo A."/>
            <person name="Kohler A."/>
            <person name="Nagy L.G."/>
            <person name="Floudas D."/>
            <person name="Copeland A."/>
            <person name="Barry K.W."/>
            <person name="Cichocki N."/>
            <person name="Veneault-Fourrey C."/>
            <person name="LaButti K."/>
            <person name="Lindquist E.A."/>
            <person name="Lipzen A."/>
            <person name="Lundell T."/>
            <person name="Morin E."/>
            <person name="Murat C."/>
            <person name="Sun H."/>
            <person name="Tunlid A."/>
            <person name="Henrissat B."/>
            <person name="Grigoriev I.V."/>
            <person name="Hibbett D.S."/>
            <person name="Martin F."/>
            <person name="Nordberg H.P."/>
            <person name="Cantor M.N."/>
            <person name="Hua S.X."/>
        </authorList>
    </citation>
    <scope>NUCLEOTIDE SEQUENCE [LARGE SCALE GENOMIC DNA]</scope>
    <source>
        <strain evidence="1 2">Foug A</strain>
    </source>
</reference>
<keyword evidence="2" id="KW-1185">Reference proteome</keyword>
<dbReference type="STRING" id="1036808.A0A0C3DZM4"/>
<dbReference type="EMBL" id="KN822053">
    <property type="protein sequence ID" value="KIM61326.1"/>
    <property type="molecule type" value="Genomic_DNA"/>
</dbReference>
<organism evidence="1 2">
    <name type="scientific">Scleroderma citrinum Foug A</name>
    <dbReference type="NCBI Taxonomy" id="1036808"/>
    <lineage>
        <taxon>Eukaryota</taxon>
        <taxon>Fungi</taxon>
        <taxon>Dikarya</taxon>
        <taxon>Basidiomycota</taxon>
        <taxon>Agaricomycotina</taxon>
        <taxon>Agaricomycetes</taxon>
        <taxon>Agaricomycetidae</taxon>
        <taxon>Boletales</taxon>
        <taxon>Sclerodermatineae</taxon>
        <taxon>Sclerodermataceae</taxon>
        <taxon>Scleroderma</taxon>
    </lineage>
</organism>
<dbReference type="HOGENOM" id="CLU_048314_1_1_1"/>
<evidence type="ECO:0000313" key="1">
    <source>
        <dbReference type="EMBL" id="KIM61326.1"/>
    </source>
</evidence>
<proteinExistence type="predicted"/>
<dbReference type="OrthoDB" id="119257at2759"/>
<dbReference type="Pfam" id="PF14223">
    <property type="entry name" value="Retrotran_gag_2"/>
    <property type="match status" value="1"/>
</dbReference>
<accession>A0A0C3DZM4</accession>
<dbReference type="InParanoid" id="A0A0C3DZM4"/>
<sequence length="177" mass="19507">MGKFDHIPELTGASAFHAWKSQVILALGHEGAYNHVSDGLDPTDFAEFASTLPVPADIAAPTAAERTLILTWLKEDAVAKDIICRRLSPAEHSVTAHDAWKLLHSHFNHVDLGSQHLIWEKILNLQMADAADAECYLVEHDALQRDLIRMGVAYSDSEAIFNLLKGLPCTGTWPAFK</sequence>
<protein>
    <recommendedName>
        <fullName evidence="3">Retrotransposon Copia-like N-terminal domain-containing protein</fullName>
    </recommendedName>
</protein>
<gene>
    <name evidence="1" type="ORF">SCLCIDRAFT_46392</name>
</gene>